<evidence type="ECO:0000313" key="8">
    <source>
        <dbReference type="EMBL" id="OWR04809.1"/>
    </source>
</evidence>
<dbReference type="InterPro" id="IPR050448">
    <property type="entry name" value="OpgB/LTA_synthase_biosynth"/>
</dbReference>
<evidence type="ECO:0000256" key="5">
    <source>
        <dbReference type="ARBA" id="ARBA00023136"/>
    </source>
</evidence>
<protein>
    <recommendedName>
        <fullName evidence="7">Sulfatase N-terminal domain-containing protein</fullName>
    </recommendedName>
</protein>
<accession>A0A254N9W8</accession>
<name>A0A254N9W8_9BURK</name>
<evidence type="ECO:0000256" key="6">
    <source>
        <dbReference type="SAM" id="Phobius"/>
    </source>
</evidence>
<evidence type="ECO:0000256" key="4">
    <source>
        <dbReference type="ARBA" id="ARBA00022989"/>
    </source>
</evidence>
<dbReference type="PANTHER" id="PTHR47371:SF3">
    <property type="entry name" value="PHOSPHOGLYCEROL TRANSFERASE I"/>
    <property type="match status" value="1"/>
</dbReference>
<organism evidence="8 9">
    <name type="scientific">Roseateles puraquae</name>
    <dbReference type="NCBI Taxonomy" id="431059"/>
    <lineage>
        <taxon>Bacteria</taxon>
        <taxon>Pseudomonadati</taxon>
        <taxon>Pseudomonadota</taxon>
        <taxon>Betaproteobacteria</taxon>
        <taxon>Burkholderiales</taxon>
        <taxon>Sphaerotilaceae</taxon>
        <taxon>Roseateles</taxon>
    </lineage>
</organism>
<feature type="transmembrane region" description="Helical" evidence="6">
    <location>
        <begin position="63"/>
        <end position="83"/>
    </location>
</feature>
<gene>
    <name evidence="8" type="ORF">CDO81_09560</name>
</gene>
<dbReference type="RefSeq" id="WP_088482943.1">
    <property type="nucleotide sequence ID" value="NZ_JBCNLH010000005.1"/>
</dbReference>
<evidence type="ECO:0000256" key="2">
    <source>
        <dbReference type="ARBA" id="ARBA00022475"/>
    </source>
</evidence>
<dbReference type="Gene3D" id="3.40.720.10">
    <property type="entry name" value="Alkaline Phosphatase, subunit A"/>
    <property type="match status" value="1"/>
</dbReference>
<keyword evidence="4 6" id="KW-1133">Transmembrane helix</keyword>
<keyword evidence="9" id="KW-1185">Reference proteome</keyword>
<reference evidence="8 9" key="1">
    <citation type="journal article" date="2007" name="Int. J. Syst. Evol. Microbiol.">
        <title>Description of Pelomonas aquatica sp. nov. and Pelomonas puraquae sp. nov., isolated from industrial and haemodialysis water.</title>
        <authorList>
            <person name="Gomila M."/>
            <person name="Bowien B."/>
            <person name="Falsen E."/>
            <person name="Moore E.R."/>
            <person name="Lalucat J."/>
        </authorList>
    </citation>
    <scope>NUCLEOTIDE SEQUENCE [LARGE SCALE GENOMIC DNA]</scope>
    <source>
        <strain evidence="8 9">CCUG 52769</strain>
    </source>
</reference>
<evidence type="ECO:0000313" key="9">
    <source>
        <dbReference type="Proteomes" id="UP000197446"/>
    </source>
</evidence>
<evidence type="ECO:0000256" key="3">
    <source>
        <dbReference type="ARBA" id="ARBA00022692"/>
    </source>
</evidence>
<keyword evidence="3 6" id="KW-0812">Transmembrane</keyword>
<dbReference type="Proteomes" id="UP000197446">
    <property type="component" value="Unassembled WGS sequence"/>
</dbReference>
<dbReference type="Pfam" id="PF00884">
    <property type="entry name" value="Sulfatase"/>
    <property type="match status" value="1"/>
</dbReference>
<feature type="domain" description="Sulfatase N-terminal" evidence="7">
    <location>
        <begin position="145"/>
        <end position="439"/>
    </location>
</feature>
<dbReference type="SUPFAM" id="SSF53649">
    <property type="entry name" value="Alkaline phosphatase-like"/>
    <property type="match status" value="1"/>
</dbReference>
<keyword evidence="5 6" id="KW-0472">Membrane</keyword>
<proteinExistence type="predicted"/>
<comment type="caution">
    <text evidence="8">The sequence shown here is derived from an EMBL/GenBank/DDBJ whole genome shotgun (WGS) entry which is preliminary data.</text>
</comment>
<dbReference type="GO" id="GO:0005886">
    <property type="term" value="C:plasma membrane"/>
    <property type="evidence" value="ECO:0007669"/>
    <property type="project" value="UniProtKB-SubCell"/>
</dbReference>
<dbReference type="OrthoDB" id="9760224at2"/>
<comment type="subcellular location">
    <subcellularLocation>
        <location evidence="1">Cell membrane</location>
        <topology evidence="1">Multi-pass membrane protein</topology>
    </subcellularLocation>
</comment>
<keyword evidence="2" id="KW-1003">Cell membrane</keyword>
<sequence>MSADRLFRSLPPARAALLAVLVLLLWSVVGTSWFLRTYLGPVTPDQVLFHLQNGGLDYADPRMLWRACRCLMAVLALTGASLWLLRRMRRWHGRALLAVLGMGAVVSVQATVSDPCEPEPDGGDYLARHYVDPRDVGAQPPAAKPDVLVVFVESLDEAYTRPRAPGAALLPQLTRLQDEFQTLGELHNLSGASWTVGGMFSALCGVPLQPVGLMSHNSLEYSRRFFQGGQCLTDLMASAGWDISFYGGASLKFAGKGRFLQDHQVARRFGAEEWRRRGVAVPSEGWGLLDSELLAQAWADMQRPRQGDAPRMSLLLTVDTHGPNGAHDVSCLPGDDVDEDDEPADIMREALRCTDHVVAQLVQRFLAQRDGRPKVVWVQGDHLNPEPLLDAELQPQPRGRTVFHALVRVDAKGHPLPVDDQQRNFTHVDILPTLAEAIGWRWQREPHRLGLGVSLLAQPASATLAEQDGMATLNARLSCRSPLFQRLWMGVS</sequence>
<dbReference type="PANTHER" id="PTHR47371">
    <property type="entry name" value="LIPOTEICHOIC ACID SYNTHASE"/>
    <property type="match status" value="1"/>
</dbReference>
<evidence type="ECO:0000256" key="1">
    <source>
        <dbReference type="ARBA" id="ARBA00004651"/>
    </source>
</evidence>
<evidence type="ECO:0000259" key="7">
    <source>
        <dbReference type="Pfam" id="PF00884"/>
    </source>
</evidence>
<dbReference type="InterPro" id="IPR017850">
    <property type="entry name" value="Alkaline_phosphatase_core_sf"/>
</dbReference>
<dbReference type="EMBL" id="NISI01000002">
    <property type="protein sequence ID" value="OWR04809.1"/>
    <property type="molecule type" value="Genomic_DNA"/>
</dbReference>
<dbReference type="AlphaFoldDB" id="A0A254N9W8"/>
<dbReference type="InterPro" id="IPR000917">
    <property type="entry name" value="Sulfatase_N"/>
</dbReference>